<evidence type="ECO:0000256" key="1">
    <source>
        <dbReference type="ARBA" id="ARBA00022723"/>
    </source>
</evidence>
<evidence type="ECO:0000259" key="3">
    <source>
        <dbReference type="Pfam" id="PF00149"/>
    </source>
</evidence>
<feature type="domain" description="Calcineurin-like phosphoesterase" evidence="3">
    <location>
        <begin position="18"/>
        <end position="223"/>
    </location>
</feature>
<protein>
    <recommendedName>
        <fullName evidence="3">Calcineurin-like phosphoesterase domain-containing protein</fullName>
    </recommendedName>
</protein>
<name>A0A6J4SXT9_9ACTN</name>
<dbReference type="SUPFAM" id="SSF56300">
    <property type="entry name" value="Metallo-dependent phosphatases"/>
    <property type="match status" value="1"/>
</dbReference>
<dbReference type="Gene3D" id="3.60.21.10">
    <property type="match status" value="1"/>
</dbReference>
<dbReference type="GO" id="GO:0009245">
    <property type="term" value="P:lipid A biosynthetic process"/>
    <property type="evidence" value="ECO:0007669"/>
    <property type="project" value="TreeGrafter"/>
</dbReference>
<dbReference type="GO" id="GO:0016020">
    <property type="term" value="C:membrane"/>
    <property type="evidence" value="ECO:0007669"/>
    <property type="project" value="GOC"/>
</dbReference>
<dbReference type="GO" id="GO:0008758">
    <property type="term" value="F:UDP-2,3-diacylglucosamine hydrolase activity"/>
    <property type="evidence" value="ECO:0007669"/>
    <property type="project" value="TreeGrafter"/>
</dbReference>
<dbReference type="PANTHER" id="PTHR31302">
    <property type="entry name" value="TRANSMEMBRANE PROTEIN WITH METALLOPHOSPHOESTERASE DOMAIN-RELATED"/>
    <property type="match status" value="1"/>
</dbReference>
<gene>
    <name evidence="4" type="ORF">AVDCRST_MAG30-2317</name>
</gene>
<keyword evidence="1" id="KW-0479">Metal-binding</keyword>
<accession>A0A6J4SXT9</accession>
<reference evidence="4" key="1">
    <citation type="submission" date="2020-02" db="EMBL/GenBank/DDBJ databases">
        <authorList>
            <person name="Meier V. D."/>
        </authorList>
    </citation>
    <scope>NUCLEOTIDE SEQUENCE</scope>
    <source>
        <strain evidence="4">AVDCRST_MAG30</strain>
    </source>
</reference>
<dbReference type="Pfam" id="PF00149">
    <property type="entry name" value="Metallophos"/>
    <property type="match status" value="1"/>
</dbReference>
<sequence length="263" mass="27508">MPVEAEGQPAAEKDEPRLRIAAAGDVHCGSHTDREALAAAFAAAAGQVDLILLAGDLTTHGEPEQGAILADACRGLDVPVLAVLGNHDWHVNRRDELVAALEDGGIDVIDGGHRVLDVGGTEVGVVGAKGFVGGFPGSHMPDFGEPSLRGVYAEGQAEVAGLDAGLRAVATCPFRIVLLHYAPTTETLVGERRDIWAFLGTDRLAPPLVEHAPDVVLHGHAHAGTFEGRVGEVPVYNVSVPVLGQDFWTFSLSGAERMPSPIH</sequence>
<keyword evidence="2" id="KW-0378">Hydrolase</keyword>
<dbReference type="InterPro" id="IPR051158">
    <property type="entry name" value="Metallophosphoesterase_sf"/>
</dbReference>
<organism evidence="4">
    <name type="scientific">uncultured Solirubrobacteraceae bacterium</name>
    <dbReference type="NCBI Taxonomy" id="1162706"/>
    <lineage>
        <taxon>Bacteria</taxon>
        <taxon>Bacillati</taxon>
        <taxon>Actinomycetota</taxon>
        <taxon>Thermoleophilia</taxon>
        <taxon>Solirubrobacterales</taxon>
        <taxon>Solirubrobacteraceae</taxon>
        <taxon>environmental samples</taxon>
    </lineage>
</organism>
<evidence type="ECO:0000313" key="4">
    <source>
        <dbReference type="EMBL" id="CAA9507903.1"/>
    </source>
</evidence>
<dbReference type="InterPro" id="IPR004843">
    <property type="entry name" value="Calcineurin-like_PHP"/>
</dbReference>
<dbReference type="GO" id="GO:0046872">
    <property type="term" value="F:metal ion binding"/>
    <property type="evidence" value="ECO:0007669"/>
    <property type="project" value="UniProtKB-KW"/>
</dbReference>
<dbReference type="EMBL" id="CADCVS010000302">
    <property type="protein sequence ID" value="CAA9507903.1"/>
    <property type="molecule type" value="Genomic_DNA"/>
</dbReference>
<dbReference type="PANTHER" id="PTHR31302:SF31">
    <property type="entry name" value="PHOSPHODIESTERASE YAEI"/>
    <property type="match status" value="1"/>
</dbReference>
<dbReference type="InterPro" id="IPR029052">
    <property type="entry name" value="Metallo-depent_PP-like"/>
</dbReference>
<evidence type="ECO:0000256" key="2">
    <source>
        <dbReference type="ARBA" id="ARBA00022801"/>
    </source>
</evidence>
<dbReference type="AlphaFoldDB" id="A0A6J4SXT9"/>
<proteinExistence type="predicted"/>